<evidence type="ECO:0000313" key="1">
    <source>
        <dbReference type="EMBL" id="QEM09187.1"/>
    </source>
</evidence>
<protein>
    <submittedName>
        <fullName evidence="1">Uncharacterized protein</fullName>
    </submittedName>
</protein>
<evidence type="ECO:0000313" key="2">
    <source>
        <dbReference type="Proteomes" id="UP000251402"/>
    </source>
</evidence>
<dbReference type="AlphaFoldDB" id="A0A5C1HT27"/>
<gene>
    <name evidence="1" type="ORF">DEO27_003870</name>
</gene>
<dbReference type="KEGG" id="mrub:DEO27_003870"/>
<sequence length="120" mass="13567">MSLESSEGLALTQRKNVWVRIQEFDPDGNGRPYEEDMTDYGLHADSVGDLPLPGDFLGLETKEMTGGTMENPEFTSKGGVYKVLTRFLDFQMIQERLVILCNIVVQRENDRAVIGRLIKD</sequence>
<organism evidence="1 2">
    <name type="scientific">Mucilaginibacter rubeus</name>
    <dbReference type="NCBI Taxonomy" id="2027860"/>
    <lineage>
        <taxon>Bacteria</taxon>
        <taxon>Pseudomonadati</taxon>
        <taxon>Bacteroidota</taxon>
        <taxon>Sphingobacteriia</taxon>
        <taxon>Sphingobacteriales</taxon>
        <taxon>Sphingobacteriaceae</taxon>
        <taxon>Mucilaginibacter</taxon>
    </lineage>
</organism>
<reference evidence="1" key="1">
    <citation type="submission" date="2019-08" db="EMBL/GenBank/DDBJ databases">
        <title>Comparative genome analysis confer to the adaptation heavy metal polluted environment.</title>
        <authorList>
            <person name="Li Y."/>
        </authorList>
    </citation>
    <scope>NUCLEOTIDE SEQUENCE [LARGE SCALE GENOMIC DNA]</scope>
    <source>
        <strain evidence="1">P1</strain>
    </source>
</reference>
<proteinExistence type="predicted"/>
<accession>A0A5C1HT27</accession>
<name>A0A5C1HT27_9SPHI</name>
<dbReference type="EMBL" id="CP043450">
    <property type="protein sequence ID" value="QEM09187.1"/>
    <property type="molecule type" value="Genomic_DNA"/>
</dbReference>
<keyword evidence="2" id="KW-1185">Reference proteome</keyword>
<dbReference type="RefSeq" id="WP_112569923.1">
    <property type="nucleotide sequence ID" value="NZ_CP043450.1"/>
</dbReference>
<dbReference type="Proteomes" id="UP000251402">
    <property type="component" value="Chromosome"/>
</dbReference>